<feature type="region of interest" description="Disordered" evidence="1">
    <location>
        <begin position="234"/>
        <end position="278"/>
    </location>
</feature>
<reference evidence="2 3" key="1">
    <citation type="submission" date="2015-09" db="EMBL/GenBank/DDBJ databases">
        <title>Draft Genome Sequence of the Strain BR 3267 (Bradyrhizobium yuanmingense) recommended as inoculant for cowpea in Brazil.</title>
        <authorList>
            <person name="Simoes-Araujo J.L."/>
            <person name="Zilli J.E."/>
        </authorList>
    </citation>
    <scope>NUCLEOTIDE SEQUENCE [LARGE SCALE GENOMIC DNA]</scope>
    <source>
        <strain evidence="2 3">BR3267</strain>
    </source>
</reference>
<proteinExistence type="predicted"/>
<evidence type="ECO:0000313" key="2">
    <source>
        <dbReference type="EMBL" id="KRP94651.1"/>
    </source>
</evidence>
<feature type="region of interest" description="Disordered" evidence="1">
    <location>
        <begin position="1"/>
        <end position="30"/>
    </location>
</feature>
<dbReference type="AlphaFoldDB" id="A0A0R3CHB8"/>
<feature type="compositionally biased region" description="Polar residues" evidence="1">
    <location>
        <begin position="1"/>
        <end position="15"/>
    </location>
</feature>
<accession>A0A0R3CHB8</accession>
<organism evidence="2 3">
    <name type="scientific">Bradyrhizobium yuanmingense</name>
    <dbReference type="NCBI Taxonomy" id="108015"/>
    <lineage>
        <taxon>Bacteria</taxon>
        <taxon>Pseudomonadati</taxon>
        <taxon>Pseudomonadota</taxon>
        <taxon>Alphaproteobacteria</taxon>
        <taxon>Hyphomicrobiales</taxon>
        <taxon>Nitrobacteraceae</taxon>
        <taxon>Bradyrhizobium</taxon>
    </lineage>
</organism>
<dbReference type="EMBL" id="LJYF01000029">
    <property type="protein sequence ID" value="KRP94651.1"/>
    <property type="molecule type" value="Genomic_DNA"/>
</dbReference>
<comment type="caution">
    <text evidence="2">The sequence shown here is derived from an EMBL/GenBank/DDBJ whole genome shotgun (WGS) entry which is preliminary data.</text>
</comment>
<sequence>MDRLTDTNPADNTFAASDAAVQRPQQPPQAAFEQHLGEARQLGPTYPHSDLYKIAAEDDRLIQAASGAALRRGPTPNATTVEIYDRRLRKLAEELEKSGQSIAGLDGDTLLDCAKKLLPNDKVIVPALSLVSQYRETDPTARPITSHYRPSKEDDRLIREAAKVRFGRPIKQTLADNYASCLRKLAAALRPLSMAKLSHEALLGYAKSKFPNDKKLIYALNGLRDYRALVRQSNSGPEASTLRLPAQPAAESAAQHPDQERSLQSAVHRGSQFSDHGFNAPQRWQEMSLAAHFPEQSVAEDVLFGAGERSGELPVPSLLSPASGQSMRSPSHEQWFGAQVLDAPDREDLPPEISFTAPVLWPGMNSSAHWPVQSVAPEELSEAADRELLPPAMTFHASVRWQPMSSATGSAVQSAVQEASFNAVDLEGYLLADGLDAPEFWSEMWSAAHPSTPSIGQKDLFGAEAWQPGAWSQNPASARDPAPMTRRDDAAPAMLEQTPPAATDSFDASLVVPETFSHGTQPAPDMMRSKLGRWGLLPDATQRVRSFDIRGENYAAVLGPQGYHDVQLIHLRRPAVGDTFDVSFAVPKDFSHGTQHAPELMLSTLGKWDFLPDAKYPFMNYKISGERYTAVLGPEGRNDVQLIHHPRLVLPDEAAPAAPEAASDVDGLATGFGLPASFELQKSAPSALAPHLLPPSAEPAPRHQPAPQLLELGELFGNDWRHGPREASPVMVDMLQNLGLLPNQDVPMTRFLIHGEPYTAESLPGGGVLLFHRPQFG</sequence>
<feature type="compositionally biased region" description="Low complexity" evidence="1">
    <location>
        <begin position="19"/>
        <end position="30"/>
    </location>
</feature>
<evidence type="ECO:0000256" key="1">
    <source>
        <dbReference type="SAM" id="MobiDB-lite"/>
    </source>
</evidence>
<protein>
    <submittedName>
        <fullName evidence="2">Uncharacterized protein</fullName>
    </submittedName>
</protein>
<evidence type="ECO:0000313" key="3">
    <source>
        <dbReference type="Proteomes" id="UP000051380"/>
    </source>
</evidence>
<dbReference type="OrthoDB" id="8168393at2"/>
<gene>
    <name evidence="2" type="ORF">AOQ72_20915</name>
</gene>
<name>A0A0R3CHB8_9BRAD</name>
<dbReference type="Proteomes" id="UP000051380">
    <property type="component" value="Unassembled WGS sequence"/>
</dbReference>